<reference evidence="5" key="2">
    <citation type="submission" date="2015-01" db="EMBL/GenBank/DDBJ databases">
        <title>Evolutionary Origins and Diversification of the Mycorrhizal Mutualists.</title>
        <authorList>
            <consortium name="DOE Joint Genome Institute"/>
            <consortium name="Mycorrhizal Genomics Consortium"/>
            <person name="Kohler A."/>
            <person name="Kuo A."/>
            <person name="Nagy L.G."/>
            <person name="Floudas D."/>
            <person name="Copeland A."/>
            <person name="Barry K.W."/>
            <person name="Cichocki N."/>
            <person name="Veneault-Fourrey C."/>
            <person name="LaButti K."/>
            <person name="Lindquist E.A."/>
            <person name="Lipzen A."/>
            <person name="Lundell T."/>
            <person name="Morin E."/>
            <person name="Murat C."/>
            <person name="Riley R."/>
            <person name="Ohm R."/>
            <person name="Sun H."/>
            <person name="Tunlid A."/>
            <person name="Henrissat B."/>
            <person name="Grigoriev I.V."/>
            <person name="Hibbett D.S."/>
            <person name="Martin F."/>
        </authorList>
    </citation>
    <scope>NUCLEOTIDE SEQUENCE [LARGE SCALE GENOMIC DNA]</scope>
    <source>
        <strain evidence="5">Foug A</strain>
    </source>
</reference>
<gene>
    <name evidence="4" type="ORF">SCLCIDRAFT_30158</name>
</gene>
<name>A0A0C3DI06_9AGAM</name>
<sequence>MSQPRSGCNSWLNDLVRIKDHLTRPHTSDLDNMQESQEDEACVIHPHPDAGEVFDMDVEVGAVESGVNTEYFPHAARVYDGGLTFMDQFDTDPFSALRRSNLFYPFASRQDWELGSWLLRSGLSLVAIDKFLSLELVKSLPLSFRTAKELRGQAELLPSGPRWQSMVIPTSFPTKSPVVLYWCDPLECIATILNNPLLRGLVNFVPYKEYSLPTMGWRYSEWITGDNTWNIQSQLPKGATLLGTILSSDKTNISAMTGDRIAHPLLIGIANIKMSTCLKLSSNSFMLTALLPVPKFIHEKKRMRGVLEDRLIHQCLDIVLEPVKKAARLGVMMSDPDGHNHYCFTPLTGYITDTPEAAMLATVGGKTSLVTMAMYKQFGDPFQHEPHTASTTLAQLSIIKSKADPQDIQAFFQEAQKFRLNGVYEPFWRDMLFLCPGCFLTPEVLHYFHKQCWDHDVKWCIHTVGASEFDFRFSVLQPVAGFRHFKGGILKLKQVTGSIHQDVQHYLIGIIAGVLSLDFIVALRSLMDFRYHAQAYAMDEDNLDKLEHSLADFHEHKDSILVAGARRGKGSHPINNWYIPKLELMQNIAPSIHHSDVAIQWTADVTEHAHITEIKDLAQQSNNNNYDPQICRHLNRKEKLRRFDLATTFYQLALDTAKEATSAGTMEDDKDSDDDQESEGELAHNKLSISFPALSRPLTDYFTIARLLASSPGTAPIPLHSFSVGSIAFHLTSKPSVRRMSIQEAADMFQLPDLPSALSHFVAFKTNRGSRVLSPIGGHHRSTGQWPENKVHMAKLLLDDMSTWRGELKKMALYISRSFYNLQSYSSGENDPTTYIERTAAALLKRSMFLRDGFDENGKTRNFTHPALKHLIINFFYTGTYHIAQQRTDIFCHHIPFQCLALASTAFNCVLDSFVKDSILGLIKKTAKDLYHGPQLQSQLAEWAQDAWRAVQAVDINIERHNHLEIELD</sequence>
<keyword evidence="5" id="KW-1185">Reference proteome</keyword>
<evidence type="ECO:0000259" key="3">
    <source>
        <dbReference type="Pfam" id="PF20722"/>
    </source>
</evidence>
<dbReference type="Pfam" id="PF20722">
    <property type="entry name" value="DUF6830"/>
    <property type="match status" value="1"/>
</dbReference>
<evidence type="ECO:0000313" key="4">
    <source>
        <dbReference type="EMBL" id="KIM55681.1"/>
    </source>
</evidence>
<evidence type="ECO:0000256" key="1">
    <source>
        <dbReference type="SAM" id="MobiDB-lite"/>
    </source>
</evidence>
<dbReference type="AlphaFoldDB" id="A0A0C3DI06"/>
<dbReference type="Pfam" id="PF18759">
    <property type="entry name" value="Plavaka"/>
    <property type="match status" value="1"/>
</dbReference>
<dbReference type="Pfam" id="PF20149">
    <property type="entry name" value="DUF6532"/>
    <property type="match status" value="1"/>
</dbReference>
<dbReference type="OrthoDB" id="3232986at2759"/>
<dbReference type="HOGENOM" id="CLU_006344_10_2_1"/>
<accession>A0A0C3DI06</accession>
<organism evidence="4 5">
    <name type="scientific">Scleroderma citrinum Foug A</name>
    <dbReference type="NCBI Taxonomy" id="1036808"/>
    <lineage>
        <taxon>Eukaryota</taxon>
        <taxon>Fungi</taxon>
        <taxon>Dikarya</taxon>
        <taxon>Basidiomycota</taxon>
        <taxon>Agaricomycotina</taxon>
        <taxon>Agaricomycetes</taxon>
        <taxon>Agaricomycetidae</taxon>
        <taxon>Boletales</taxon>
        <taxon>Sclerodermatineae</taxon>
        <taxon>Sclerodermataceae</taxon>
        <taxon>Scleroderma</taxon>
    </lineage>
</organism>
<dbReference type="Proteomes" id="UP000053989">
    <property type="component" value="Unassembled WGS sequence"/>
</dbReference>
<protein>
    <submittedName>
        <fullName evidence="4">Uncharacterized protein</fullName>
    </submittedName>
</protein>
<dbReference type="InterPro" id="IPR049233">
    <property type="entry name" value="DUF6830"/>
</dbReference>
<evidence type="ECO:0000259" key="2">
    <source>
        <dbReference type="Pfam" id="PF20149"/>
    </source>
</evidence>
<feature type="domain" description="DUF6532" evidence="2">
    <location>
        <begin position="790"/>
        <end position="914"/>
    </location>
</feature>
<dbReference type="EMBL" id="KN822129">
    <property type="protein sequence ID" value="KIM55681.1"/>
    <property type="molecule type" value="Genomic_DNA"/>
</dbReference>
<evidence type="ECO:0000313" key="5">
    <source>
        <dbReference type="Proteomes" id="UP000053989"/>
    </source>
</evidence>
<feature type="compositionally biased region" description="Acidic residues" evidence="1">
    <location>
        <begin position="666"/>
        <end position="680"/>
    </location>
</feature>
<feature type="domain" description="DUF6830" evidence="3">
    <location>
        <begin position="700"/>
        <end position="785"/>
    </location>
</feature>
<reference evidence="4 5" key="1">
    <citation type="submission" date="2014-04" db="EMBL/GenBank/DDBJ databases">
        <authorList>
            <consortium name="DOE Joint Genome Institute"/>
            <person name="Kuo A."/>
            <person name="Kohler A."/>
            <person name="Nagy L.G."/>
            <person name="Floudas D."/>
            <person name="Copeland A."/>
            <person name="Barry K.W."/>
            <person name="Cichocki N."/>
            <person name="Veneault-Fourrey C."/>
            <person name="LaButti K."/>
            <person name="Lindquist E.A."/>
            <person name="Lipzen A."/>
            <person name="Lundell T."/>
            <person name="Morin E."/>
            <person name="Murat C."/>
            <person name="Sun H."/>
            <person name="Tunlid A."/>
            <person name="Henrissat B."/>
            <person name="Grigoriev I.V."/>
            <person name="Hibbett D.S."/>
            <person name="Martin F."/>
            <person name="Nordberg H.P."/>
            <person name="Cantor M.N."/>
            <person name="Hua S.X."/>
        </authorList>
    </citation>
    <scope>NUCLEOTIDE SEQUENCE [LARGE SCALE GENOMIC DNA]</scope>
    <source>
        <strain evidence="4 5">Foug A</strain>
    </source>
</reference>
<dbReference type="InParanoid" id="A0A0C3DI06"/>
<proteinExistence type="predicted"/>
<dbReference type="InterPro" id="IPR041078">
    <property type="entry name" value="Plavaka"/>
</dbReference>
<dbReference type="InterPro" id="IPR045341">
    <property type="entry name" value="DUF6532"/>
</dbReference>
<feature type="region of interest" description="Disordered" evidence="1">
    <location>
        <begin position="660"/>
        <end position="683"/>
    </location>
</feature>